<dbReference type="CDD" id="cd17324">
    <property type="entry name" value="MFS_NepI_like"/>
    <property type="match status" value="1"/>
</dbReference>
<dbReference type="GO" id="GO:0005886">
    <property type="term" value="C:plasma membrane"/>
    <property type="evidence" value="ECO:0007669"/>
    <property type="project" value="UniProtKB-SubCell"/>
</dbReference>
<dbReference type="Pfam" id="PF07690">
    <property type="entry name" value="MFS_1"/>
    <property type="match status" value="1"/>
</dbReference>
<evidence type="ECO:0000256" key="6">
    <source>
        <dbReference type="SAM" id="Phobius"/>
    </source>
</evidence>
<evidence type="ECO:0000313" key="9">
    <source>
        <dbReference type="Proteomes" id="UP000546324"/>
    </source>
</evidence>
<dbReference type="PANTHER" id="PTHR43124:SF3">
    <property type="entry name" value="CHLORAMPHENICOL EFFLUX PUMP RV0191"/>
    <property type="match status" value="1"/>
</dbReference>
<evidence type="ECO:0000256" key="5">
    <source>
        <dbReference type="ARBA" id="ARBA00023136"/>
    </source>
</evidence>
<evidence type="ECO:0000256" key="1">
    <source>
        <dbReference type="ARBA" id="ARBA00004651"/>
    </source>
</evidence>
<feature type="domain" description="Major facilitator superfamily (MFS) profile" evidence="7">
    <location>
        <begin position="1"/>
        <end position="371"/>
    </location>
</feature>
<feature type="transmembrane region" description="Helical" evidence="6">
    <location>
        <begin position="196"/>
        <end position="215"/>
    </location>
</feature>
<proteinExistence type="predicted"/>
<keyword evidence="3 6" id="KW-0812">Transmembrane</keyword>
<accession>A0A7X0KYH5</accession>
<dbReference type="Gene3D" id="1.20.1250.20">
    <property type="entry name" value="MFS general substrate transporter like domains"/>
    <property type="match status" value="1"/>
</dbReference>
<dbReference type="InterPro" id="IPR036259">
    <property type="entry name" value="MFS_trans_sf"/>
</dbReference>
<organism evidence="8 9">
    <name type="scientific">Actinomadura coerulea</name>
    <dbReference type="NCBI Taxonomy" id="46159"/>
    <lineage>
        <taxon>Bacteria</taxon>
        <taxon>Bacillati</taxon>
        <taxon>Actinomycetota</taxon>
        <taxon>Actinomycetes</taxon>
        <taxon>Streptosporangiales</taxon>
        <taxon>Thermomonosporaceae</taxon>
        <taxon>Actinomadura</taxon>
    </lineage>
</organism>
<dbReference type="PROSITE" id="PS50850">
    <property type="entry name" value="MFS"/>
    <property type="match status" value="1"/>
</dbReference>
<dbReference type="EMBL" id="JACHMQ010000001">
    <property type="protein sequence ID" value="MBB6395417.1"/>
    <property type="molecule type" value="Genomic_DNA"/>
</dbReference>
<feature type="transmembrane region" description="Helical" evidence="6">
    <location>
        <begin position="259"/>
        <end position="278"/>
    </location>
</feature>
<dbReference type="InterPro" id="IPR020846">
    <property type="entry name" value="MFS_dom"/>
</dbReference>
<evidence type="ECO:0000313" key="8">
    <source>
        <dbReference type="EMBL" id="MBB6395417.1"/>
    </source>
</evidence>
<feature type="transmembrane region" description="Helical" evidence="6">
    <location>
        <begin position="33"/>
        <end position="55"/>
    </location>
</feature>
<feature type="transmembrane region" description="Helical" evidence="6">
    <location>
        <begin position="227"/>
        <end position="247"/>
    </location>
</feature>
<dbReference type="GO" id="GO:0022857">
    <property type="term" value="F:transmembrane transporter activity"/>
    <property type="evidence" value="ECO:0007669"/>
    <property type="project" value="InterPro"/>
</dbReference>
<dbReference type="InterPro" id="IPR011701">
    <property type="entry name" value="MFS"/>
</dbReference>
<dbReference type="AlphaFoldDB" id="A0A7X0KYH5"/>
<name>A0A7X0KYH5_9ACTN</name>
<feature type="transmembrane region" description="Helical" evidence="6">
    <location>
        <begin position="121"/>
        <end position="141"/>
    </location>
</feature>
<feature type="transmembrane region" description="Helical" evidence="6">
    <location>
        <begin position="153"/>
        <end position="175"/>
    </location>
</feature>
<keyword evidence="4 6" id="KW-1133">Transmembrane helix</keyword>
<sequence length="390" mass="39825">MMMGIFAIVTTEILPIGLLTSVGTSFTVSDGTAGLMMTMPGYLAAAAAPTVTVATARVDRRFMLCACMILLASANFIAAAAPGYWAMLVSRVLVGLVIGGFWSIGAGLADRLVPARSTRRATAVVFSAVPLGSVLGVPLGTLVGDLAGWRTSFAVMGLLSVAVLVALAVLVPPLPAENATRLTALRGMARSPDTRFALLVTVLVVLAHFGAYTYVTPFLERVTHVSSGLITVFLLAYGAAGILGNFLAGTALARHPRAAVGVAGGLIAFATLALPFLGRWDLGAVALLVLWGAGYGAVPVCSQAWFARAAPHAPEAASVLFTASFQATLSTGALAGGVVMDRTSPSAVMMLGGATAIVMVAAVVSGRPRRSASELPCHRVRPPRSAGPGL</sequence>
<dbReference type="PANTHER" id="PTHR43124">
    <property type="entry name" value="PURINE EFFLUX PUMP PBUE"/>
    <property type="match status" value="1"/>
</dbReference>
<evidence type="ECO:0000256" key="2">
    <source>
        <dbReference type="ARBA" id="ARBA00022475"/>
    </source>
</evidence>
<reference evidence="8 9" key="1">
    <citation type="submission" date="2020-08" db="EMBL/GenBank/DDBJ databases">
        <title>Sequencing the genomes of 1000 actinobacteria strains.</title>
        <authorList>
            <person name="Klenk H.-P."/>
        </authorList>
    </citation>
    <scope>NUCLEOTIDE SEQUENCE [LARGE SCALE GENOMIC DNA]</scope>
    <source>
        <strain evidence="8 9">DSM 43675</strain>
    </source>
</reference>
<keyword evidence="9" id="KW-1185">Reference proteome</keyword>
<feature type="transmembrane region" description="Helical" evidence="6">
    <location>
        <begin position="88"/>
        <end position="109"/>
    </location>
</feature>
<dbReference type="InterPro" id="IPR050189">
    <property type="entry name" value="MFS_Efflux_Transporters"/>
</dbReference>
<feature type="transmembrane region" description="Helical" evidence="6">
    <location>
        <begin position="319"/>
        <end position="340"/>
    </location>
</feature>
<feature type="transmembrane region" description="Helical" evidence="6">
    <location>
        <begin position="62"/>
        <end position="82"/>
    </location>
</feature>
<feature type="transmembrane region" description="Helical" evidence="6">
    <location>
        <begin position="346"/>
        <end position="364"/>
    </location>
</feature>
<evidence type="ECO:0000256" key="4">
    <source>
        <dbReference type="ARBA" id="ARBA00022989"/>
    </source>
</evidence>
<evidence type="ECO:0000259" key="7">
    <source>
        <dbReference type="PROSITE" id="PS50850"/>
    </source>
</evidence>
<comment type="caution">
    <text evidence="8">The sequence shown here is derived from an EMBL/GenBank/DDBJ whole genome shotgun (WGS) entry which is preliminary data.</text>
</comment>
<protein>
    <submittedName>
        <fullName evidence="8">Putative MFS family arabinose efflux permease</fullName>
    </submittedName>
</protein>
<dbReference type="SUPFAM" id="SSF103473">
    <property type="entry name" value="MFS general substrate transporter"/>
    <property type="match status" value="1"/>
</dbReference>
<feature type="transmembrane region" description="Helical" evidence="6">
    <location>
        <begin position="284"/>
        <end position="307"/>
    </location>
</feature>
<dbReference type="Proteomes" id="UP000546324">
    <property type="component" value="Unassembled WGS sequence"/>
</dbReference>
<keyword evidence="2" id="KW-1003">Cell membrane</keyword>
<gene>
    <name evidence="8" type="ORF">BKA00_002331</name>
</gene>
<evidence type="ECO:0000256" key="3">
    <source>
        <dbReference type="ARBA" id="ARBA00022692"/>
    </source>
</evidence>
<comment type="subcellular location">
    <subcellularLocation>
        <location evidence="1">Cell membrane</location>
        <topology evidence="1">Multi-pass membrane protein</topology>
    </subcellularLocation>
</comment>
<keyword evidence="5 6" id="KW-0472">Membrane</keyword>